<evidence type="ECO:0000256" key="3">
    <source>
        <dbReference type="ARBA" id="ARBA00023157"/>
    </source>
</evidence>
<dbReference type="GO" id="GO:0006508">
    <property type="term" value="P:proteolysis"/>
    <property type="evidence" value="ECO:0007669"/>
    <property type="project" value="UniProtKB-KW"/>
</dbReference>
<dbReference type="AlphaFoldDB" id="A0A926LCC0"/>
<keyword evidence="2 6" id="KW-0732">Signal</keyword>
<evidence type="ECO:0000256" key="4">
    <source>
        <dbReference type="RuleBase" id="RU363034"/>
    </source>
</evidence>
<dbReference type="InterPro" id="IPR050430">
    <property type="entry name" value="Peptidase_S1"/>
</dbReference>
<keyword evidence="4 8" id="KW-0645">Protease</keyword>
<keyword evidence="4" id="KW-0378">Hydrolase</keyword>
<dbReference type="PANTHER" id="PTHR24276:SF98">
    <property type="entry name" value="FI18310P1-RELATED"/>
    <property type="match status" value="1"/>
</dbReference>
<evidence type="ECO:0000259" key="7">
    <source>
        <dbReference type="PROSITE" id="PS50240"/>
    </source>
</evidence>
<comment type="similarity">
    <text evidence="1">Belongs to the peptidase S1 family.</text>
</comment>
<evidence type="ECO:0000256" key="2">
    <source>
        <dbReference type="ARBA" id="ARBA00022729"/>
    </source>
</evidence>
<proteinExistence type="inferred from homology"/>
<dbReference type="InterPro" id="IPR009003">
    <property type="entry name" value="Peptidase_S1_PA"/>
</dbReference>
<evidence type="ECO:0000313" key="9">
    <source>
        <dbReference type="Proteomes" id="UP000621210"/>
    </source>
</evidence>
<keyword evidence="9" id="KW-1185">Reference proteome</keyword>
<dbReference type="CDD" id="cd00190">
    <property type="entry name" value="Tryp_SPc"/>
    <property type="match status" value="1"/>
</dbReference>
<feature type="region of interest" description="Disordered" evidence="5">
    <location>
        <begin position="33"/>
        <end position="97"/>
    </location>
</feature>
<accession>A0A926LCC0</accession>
<evidence type="ECO:0000256" key="1">
    <source>
        <dbReference type="ARBA" id="ARBA00007664"/>
    </source>
</evidence>
<dbReference type="EMBL" id="JACVQF010000233">
    <property type="protein sequence ID" value="MBD0424221.1"/>
    <property type="molecule type" value="Genomic_DNA"/>
</dbReference>
<evidence type="ECO:0000256" key="6">
    <source>
        <dbReference type="SAM" id="SignalP"/>
    </source>
</evidence>
<dbReference type="Gene3D" id="2.130.10.130">
    <property type="entry name" value="Integrin alpha, N-terminal"/>
    <property type="match status" value="1"/>
</dbReference>
<dbReference type="InterPro" id="IPR013517">
    <property type="entry name" value="FG-GAP"/>
</dbReference>
<dbReference type="InterPro" id="IPR006311">
    <property type="entry name" value="TAT_signal"/>
</dbReference>
<reference evidence="8" key="1">
    <citation type="submission" date="2020-09" db="EMBL/GenBank/DDBJ databases">
        <title>Streptomyces grisecoloratus sp. nov., isolated from cotton soil.</title>
        <authorList>
            <person name="Xing L."/>
        </authorList>
    </citation>
    <scope>NUCLEOTIDE SEQUENCE</scope>
    <source>
        <strain evidence="8">TRM S81-3</strain>
    </source>
</reference>
<evidence type="ECO:0000256" key="5">
    <source>
        <dbReference type="SAM" id="MobiDB-lite"/>
    </source>
</evidence>
<gene>
    <name evidence="8" type="ORF">H0H10_34520</name>
</gene>
<dbReference type="RefSeq" id="WP_188185133.1">
    <property type="nucleotide sequence ID" value="NZ_JACVQF010000233.1"/>
</dbReference>
<feature type="signal peptide" evidence="6">
    <location>
        <begin position="1"/>
        <end position="33"/>
    </location>
</feature>
<sequence>MTPTSRRTHLVLPAAAAALALSGAVLSAAPAQASGTVPVPPRPAATLQPGASQAELQERIQGSGAALKNGEATPPAAQPEAGATAGAPSPSGTVDPKIIGGKDATIAEAPWMVQLHYYDDKGTADTSDDEGYFCGGTLVAPAKVLTAAHCVYGLDWAANGAVLGGTAQLPDGGDLHGGRVAGVWRQWVNPTYRPSTISGGDLAVLTLTDALPYKTLQPASSSDTASYANGTPATVYGWGRTSSTSDDISPTLQKATVPMRSDAACTGYWGSDFVPGQMACAGYPASGQDEGTVSPCNGDSGGPLVVNGRIAGVVSWGVTDCVATGAYGVYAKTSSYAGEVNARIDDSDLDFDGLADLFARTSGGDAFEYYSLGDRWPYLADRVSLGDWSGLSLVRQADLNRDFYQDYLYRAPDGVLYDFAFNGDDRYESIRIGGGWNAMKDIRVPGDLSGDALPDLVAKDKDGVLWLYPGKGNGLFGTRVRIGGGWSAYTITGKGDYNRDGKADLLARDGSGVLWLYPGTGKASPALGTRIKVGGGWSVYNAFATAGDVTGDGRPDLLARDTSGVLWLYKGTGSAGTATFKTRIKVGGGWGAFNLFG</sequence>
<dbReference type="GO" id="GO:0004252">
    <property type="term" value="F:serine-type endopeptidase activity"/>
    <property type="evidence" value="ECO:0007669"/>
    <property type="project" value="InterPro"/>
</dbReference>
<reference evidence="8" key="2">
    <citation type="submission" date="2020-09" db="EMBL/GenBank/DDBJ databases">
        <authorList>
            <person name="Luo X."/>
        </authorList>
    </citation>
    <scope>NUCLEOTIDE SEQUENCE</scope>
    <source>
        <strain evidence="8">TRM S81-3</strain>
    </source>
</reference>
<dbReference type="PRINTS" id="PR00722">
    <property type="entry name" value="CHYMOTRYPSIN"/>
</dbReference>
<dbReference type="InterPro" id="IPR001314">
    <property type="entry name" value="Peptidase_S1A"/>
</dbReference>
<dbReference type="PROSITE" id="PS51318">
    <property type="entry name" value="TAT"/>
    <property type="match status" value="1"/>
</dbReference>
<dbReference type="InterPro" id="IPR028994">
    <property type="entry name" value="Integrin_alpha_N"/>
</dbReference>
<protein>
    <submittedName>
        <fullName evidence="8">Trypsin-like serine protease</fullName>
    </submittedName>
</protein>
<dbReference type="InterPro" id="IPR001254">
    <property type="entry name" value="Trypsin_dom"/>
</dbReference>
<dbReference type="SUPFAM" id="SSF69318">
    <property type="entry name" value="Integrin alpha N-terminal domain"/>
    <property type="match status" value="1"/>
</dbReference>
<dbReference type="Pfam" id="PF00089">
    <property type="entry name" value="Trypsin"/>
    <property type="match status" value="1"/>
</dbReference>
<dbReference type="PROSITE" id="PS00134">
    <property type="entry name" value="TRYPSIN_HIS"/>
    <property type="match status" value="1"/>
</dbReference>
<dbReference type="Proteomes" id="UP000621210">
    <property type="component" value="Unassembled WGS sequence"/>
</dbReference>
<feature type="domain" description="Peptidase S1" evidence="7">
    <location>
        <begin position="98"/>
        <end position="345"/>
    </location>
</feature>
<dbReference type="SUPFAM" id="SSF50494">
    <property type="entry name" value="Trypsin-like serine proteases"/>
    <property type="match status" value="1"/>
</dbReference>
<name>A0A926LCC0_9ACTN</name>
<feature type="chain" id="PRO_5037872836" evidence="6">
    <location>
        <begin position="34"/>
        <end position="597"/>
    </location>
</feature>
<comment type="caution">
    <text evidence="8">The sequence shown here is derived from an EMBL/GenBank/DDBJ whole genome shotgun (WGS) entry which is preliminary data.</text>
</comment>
<evidence type="ECO:0000313" key="8">
    <source>
        <dbReference type="EMBL" id="MBD0424221.1"/>
    </source>
</evidence>
<dbReference type="Gene3D" id="2.40.10.10">
    <property type="entry name" value="Trypsin-like serine proteases"/>
    <property type="match status" value="1"/>
</dbReference>
<feature type="compositionally biased region" description="Low complexity" evidence="5">
    <location>
        <begin position="70"/>
        <end position="93"/>
    </location>
</feature>
<dbReference type="InterPro" id="IPR033116">
    <property type="entry name" value="TRYPSIN_SER"/>
</dbReference>
<dbReference type="Pfam" id="PF13517">
    <property type="entry name" value="FG-GAP_3"/>
    <property type="match status" value="1"/>
</dbReference>
<organism evidence="8 9">
    <name type="scientific">Streptomyces griseicoloratus</name>
    <dbReference type="NCBI Taxonomy" id="2752516"/>
    <lineage>
        <taxon>Bacteria</taxon>
        <taxon>Bacillati</taxon>
        <taxon>Actinomycetota</taxon>
        <taxon>Actinomycetes</taxon>
        <taxon>Kitasatosporales</taxon>
        <taxon>Streptomycetaceae</taxon>
        <taxon>Streptomyces</taxon>
    </lineage>
</organism>
<keyword evidence="4" id="KW-0720">Serine protease</keyword>
<dbReference type="InterPro" id="IPR018114">
    <property type="entry name" value="TRYPSIN_HIS"/>
</dbReference>
<dbReference type="PROSITE" id="PS50240">
    <property type="entry name" value="TRYPSIN_DOM"/>
    <property type="match status" value="1"/>
</dbReference>
<keyword evidence="3" id="KW-1015">Disulfide bond</keyword>
<dbReference type="SMART" id="SM00020">
    <property type="entry name" value="Tryp_SPc"/>
    <property type="match status" value="1"/>
</dbReference>
<dbReference type="PANTHER" id="PTHR24276">
    <property type="entry name" value="POLYSERASE-RELATED"/>
    <property type="match status" value="1"/>
</dbReference>
<dbReference type="PROSITE" id="PS00135">
    <property type="entry name" value="TRYPSIN_SER"/>
    <property type="match status" value="1"/>
</dbReference>
<dbReference type="InterPro" id="IPR043504">
    <property type="entry name" value="Peptidase_S1_PA_chymotrypsin"/>
</dbReference>